<keyword evidence="2" id="KW-1185">Reference proteome</keyword>
<proteinExistence type="predicted"/>
<dbReference type="AlphaFoldDB" id="A0A5D2FWU2"/>
<protein>
    <submittedName>
        <fullName evidence="1">Uncharacterized protein</fullName>
    </submittedName>
</protein>
<gene>
    <name evidence="1" type="ORF">ES288_A07G180100v1</name>
</gene>
<sequence length="76" mass="9093">MFHNFSWVRSVDYRVLREIDCCWLIFLERYYDRRKLKVGLSTRSCVTQDRVIGCVLNRVCVTWLGLFGLCRPHGHV</sequence>
<organism evidence="1 2">
    <name type="scientific">Gossypium darwinii</name>
    <name type="common">Darwin's cotton</name>
    <name type="synonym">Gossypium barbadense var. darwinii</name>
    <dbReference type="NCBI Taxonomy" id="34276"/>
    <lineage>
        <taxon>Eukaryota</taxon>
        <taxon>Viridiplantae</taxon>
        <taxon>Streptophyta</taxon>
        <taxon>Embryophyta</taxon>
        <taxon>Tracheophyta</taxon>
        <taxon>Spermatophyta</taxon>
        <taxon>Magnoliopsida</taxon>
        <taxon>eudicotyledons</taxon>
        <taxon>Gunneridae</taxon>
        <taxon>Pentapetalae</taxon>
        <taxon>rosids</taxon>
        <taxon>malvids</taxon>
        <taxon>Malvales</taxon>
        <taxon>Malvaceae</taxon>
        <taxon>Malvoideae</taxon>
        <taxon>Gossypium</taxon>
    </lineage>
</organism>
<reference evidence="1 2" key="1">
    <citation type="submission" date="2019-06" db="EMBL/GenBank/DDBJ databases">
        <title>WGS assembly of Gossypium darwinii.</title>
        <authorList>
            <person name="Chen Z.J."/>
            <person name="Sreedasyam A."/>
            <person name="Ando A."/>
            <person name="Song Q."/>
            <person name="De L."/>
            <person name="Hulse-Kemp A."/>
            <person name="Ding M."/>
            <person name="Ye W."/>
            <person name="Kirkbride R."/>
            <person name="Jenkins J."/>
            <person name="Plott C."/>
            <person name="Lovell J."/>
            <person name="Lin Y.-M."/>
            <person name="Vaughn R."/>
            <person name="Liu B."/>
            <person name="Li W."/>
            <person name="Simpson S."/>
            <person name="Scheffler B."/>
            <person name="Saski C."/>
            <person name="Grover C."/>
            <person name="Hu G."/>
            <person name="Conover J."/>
            <person name="Carlson J."/>
            <person name="Shu S."/>
            <person name="Boston L."/>
            <person name="Williams M."/>
            <person name="Peterson D."/>
            <person name="Mcgee K."/>
            <person name="Jones D."/>
            <person name="Wendel J."/>
            <person name="Stelly D."/>
            <person name="Grimwood J."/>
            <person name="Schmutz J."/>
        </authorList>
    </citation>
    <scope>NUCLEOTIDE SEQUENCE [LARGE SCALE GENOMIC DNA]</scope>
    <source>
        <strain evidence="1">1808015.09</strain>
    </source>
</reference>
<name>A0A5D2FWU2_GOSDA</name>
<accession>A0A5D2FWU2</accession>
<dbReference type="EMBL" id="CM017694">
    <property type="protein sequence ID" value="TYH10484.1"/>
    <property type="molecule type" value="Genomic_DNA"/>
</dbReference>
<evidence type="ECO:0000313" key="2">
    <source>
        <dbReference type="Proteomes" id="UP000323506"/>
    </source>
</evidence>
<dbReference type="Proteomes" id="UP000323506">
    <property type="component" value="Chromosome A07"/>
</dbReference>
<evidence type="ECO:0000313" key="1">
    <source>
        <dbReference type="EMBL" id="TYH10484.1"/>
    </source>
</evidence>